<reference evidence="5 6" key="1">
    <citation type="submission" date="2017-10" db="EMBL/GenBank/DDBJ databases">
        <title>A new Pekin duck reference genome.</title>
        <authorList>
            <person name="Hou Z.-C."/>
            <person name="Zhou Z.-K."/>
            <person name="Zhu F."/>
            <person name="Hou S.-S."/>
        </authorList>
    </citation>
    <scope>NUCLEOTIDE SEQUENCE [LARGE SCALE GENOMIC DNA]</scope>
</reference>
<keyword evidence="2" id="KW-0472">Membrane</keyword>
<keyword evidence="6" id="KW-1185">Reference proteome</keyword>
<name>A0A493TWX6_ANAPP</name>
<dbReference type="InterPro" id="IPR032416">
    <property type="entry name" value="Peptidase_M24_C"/>
</dbReference>
<evidence type="ECO:0000313" key="5">
    <source>
        <dbReference type="Ensembl" id="ENSAPLP00000030070.1"/>
    </source>
</evidence>
<evidence type="ECO:0008006" key="7">
    <source>
        <dbReference type="Google" id="ProtNLM"/>
    </source>
</evidence>
<dbReference type="PANTHER" id="PTHR43763">
    <property type="entry name" value="XAA-PRO AMINOPEPTIDASE 1"/>
    <property type="match status" value="1"/>
</dbReference>
<dbReference type="InterPro" id="IPR050422">
    <property type="entry name" value="X-Pro_aminopeptidase_P"/>
</dbReference>
<dbReference type="PANTHER" id="PTHR43763:SF4">
    <property type="entry name" value="XAA-PRO AMINOPEPTIDASE 2"/>
    <property type="match status" value="1"/>
</dbReference>
<feature type="compositionally biased region" description="Gly residues" evidence="1">
    <location>
        <begin position="257"/>
        <end position="266"/>
    </location>
</feature>
<dbReference type="Gene3D" id="3.90.230.10">
    <property type="entry name" value="Creatinase/methionine aminopeptidase superfamily"/>
    <property type="match status" value="2"/>
</dbReference>
<evidence type="ECO:0000259" key="4">
    <source>
        <dbReference type="Pfam" id="PF16188"/>
    </source>
</evidence>
<dbReference type="InterPro" id="IPR000994">
    <property type="entry name" value="Pept_M24"/>
</dbReference>
<feature type="region of interest" description="Disordered" evidence="1">
    <location>
        <begin position="210"/>
        <end position="297"/>
    </location>
</feature>
<evidence type="ECO:0000313" key="6">
    <source>
        <dbReference type="Proteomes" id="UP000016666"/>
    </source>
</evidence>
<dbReference type="InterPro" id="IPR036005">
    <property type="entry name" value="Creatinase/aminopeptidase-like"/>
</dbReference>
<dbReference type="STRING" id="8840.ENSAPLP00000030070"/>
<feature type="domain" description="Peptidase M24 C-terminal" evidence="4">
    <location>
        <begin position="310"/>
        <end position="348"/>
    </location>
</feature>
<feature type="region of interest" description="Disordered" evidence="1">
    <location>
        <begin position="132"/>
        <end position="156"/>
    </location>
</feature>
<dbReference type="Proteomes" id="UP000016666">
    <property type="component" value="Chromosome 10"/>
</dbReference>
<protein>
    <recommendedName>
        <fullName evidence="7">Peptidase M24 domain-containing protein</fullName>
    </recommendedName>
</protein>
<reference evidence="5" key="2">
    <citation type="submission" date="2025-08" db="UniProtKB">
        <authorList>
            <consortium name="Ensembl"/>
        </authorList>
    </citation>
    <scope>IDENTIFICATION</scope>
</reference>
<dbReference type="AlphaFoldDB" id="A0A493TWX6"/>
<evidence type="ECO:0000256" key="1">
    <source>
        <dbReference type="SAM" id="MobiDB-lite"/>
    </source>
</evidence>
<evidence type="ECO:0000259" key="3">
    <source>
        <dbReference type="Pfam" id="PF00557"/>
    </source>
</evidence>
<keyword evidence="2" id="KW-0812">Transmembrane</keyword>
<reference evidence="5" key="3">
    <citation type="submission" date="2025-09" db="UniProtKB">
        <authorList>
            <consortium name="Ensembl"/>
        </authorList>
    </citation>
    <scope>IDENTIFICATION</scope>
</reference>
<accession>A0A493TWX6</accession>
<feature type="domain" description="Peptidase M24" evidence="3">
    <location>
        <begin position="8"/>
        <end position="71"/>
    </location>
</feature>
<dbReference type="Pfam" id="PF00557">
    <property type="entry name" value="Peptidase_M24"/>
    <property type="match status" value="1"/>
</dbReference>
<organism evidence="5 6">
    <name type="scientific">Anas platyrhynchos platyrhynchos</name>
    <name type="common">Northern mallard</name>
    <dbReference type="NCBI Taxonomy" id="8840"/>
    <lineage>
        <taxon>Eukaryota</taxon>
        <taxon>Metazoa</taxon>
        <taxon>Chordata</taxon>
        <taxon>Craniata</taxon>
        <taxon>Vertebrata</taxon>
        <taxon>Euteleostomi</taxon>
        <taxon>Archelosauria</taxon>
        <taxon>Archosauria</taxon>
        <taxon>Dinosauria</taxon>
        <taxon>Saurischia</taxon>
        <taxon>Theropoda</taxon>
        <taxon>Coelurosauria</taxon>
        <taxon>Aves</taxon>
        <taxon>Neognathae</taxon>
        <taxon>Galloanserae</taxon>
        <taxon>Anseriformes</taxon>
        <taxon>Anatidae</taxon>
        <taxon>Anatinae</taxon>
        <taxon>Anas</taxon>
    </lineage>
</organism>
<proteinExistence type="predicted"/>
<dbReference type="Ensembl" id="ENSAPLT00000019659.1">
    <property type="protein sequence ID" value="ENSAPLP00000030070.1"/>
    <property type="gene ID" value="ENSAPLG00000022336.1"/>
</dbReference>
<evidence type="ECO:0000256" key="2">
    <source>
        <dbReference type="SAM" id="Phobius"/>
    </source>
</evidence>
<dbReference type="Pfam" id="PF16188">
    <property type="entry name" value="Peptidase_M24_C"/>
    <property type="match status" value="1"/>
</dbReference>
<dbReference type="SUPFAM" id="SSF55920">
    <property type="entry name" value="Creatinase/aminopeptidase"/>
    <property type="match status" value="1"/>
</dbReference>
<feature type="transmembrane region" description="Helical" evidence="2">
    <location>
        <begin position="355"/>
        <end position="380"/>
    </location>
</feature>
<dbReference type="GeneTree" id="ENSGT00940000157196"/>
<keyword evidence="2" id="KW-1133">Transmembrane helix</keyword>
<sequence>MGNIDLSRLVFPPNTAGRNVEAFARRALWDVGLNYGHGTGHGIGNFLSVHEWPVGFQSNNVPLAAGMFTSIGRCPLAWGWCGAVPRSPNFCPSGEPAQGSPWARGGGAAGVWHFLGTTPVLRARLLPGWRVRDPHRGRRPGGAGADQGNAGPARPAARGAWSCLLTPTSVPRALHQAGGAEGRAGGLGTALGWWGPLLCSHLVVPGGLRQARSGGHPPDGLPPAAPDRRGALPDLRGGVAGALRPQPHRRQPPVAGAGTGTLGGGEQTEPGWANGAEAGTDTRTERCRGARGPGWAGTAGTAPCSCLWLQIKYLNAYYETIRARVGPELQRQQLEEEYRWLQRNTEPFPLASTTAAAATVTATLGTLAMGSLLSVLLAGLQA</sequence>